<dbReference type="Pfam" id="PF00240">
    <property type="entry name" value="ubiquitin"/>
    <property type="match status" value="1"/>
</dbReference>
<comment type="caution">
    <text evidence="8">The sequence shown here is derived from an EMBL/GenBank/DDBJ whole genome shotgun (WGS) entry which is preliminary data.</text>
</comment>
<dbReference type="PROSITE" id="PS50030">
    <property type="entry name" value="UBA"/>
    <property type="match status" value="1"/>
</dbReference>
<dbReference type="Proteomes" id="UP001190700">
    <property type="component" value="Unassembled WGS sequence"/>
</dbReference>
<evidence type="ECO:0000256" key="4">
    <source>
        <dbReference type="ARBA" id="ARBA00071717"/>
    </source>
</evidence>
<feature type="compositionally biased region" description="Low complexity" evidence="5">
    <location>
        <begin position="265"/>
        <end position="281"/>
    </location>
</feature>
<feature type="region of interest" description="Disordered" evidence="5">
    <location>
        <begin position="76"/>
        <end position="115"/>
    </location>
</feature>
<feature type="domain" description="Ubiquitin-like" evidence="7">
    <location>
        <begin position="4"/>
        <end position="72"/>
    </location>
</feature>
<dbReference type="PANTHER" id="PTHR10677:SF3">
    <property type="entry name" value="FI07626P-RELATED"/>
    <property type="match status" value="1"/>
</dbReference>
<dbReference type="PROSITE" id="PS50053">
    <property type="entry name" value="UBIQUITIN_2"/>
    <property type="match status" value="1"/>
</dbReference>
<feature type="domain" description="UBA" evidence="6">
    <location>
        <begin position="476"/>
        <end position="521"/>
    </location>
</feature>
<dbReference type="InterPro" id="IPR015940">
    <property type="entry name" value="UBA"/>
</dbReference>
<evidence type="ECO:0000313" key="8">
    <source>
        <dbReference type="EMBL" id="KAK3240897.1"/>
    </source>
</evidence>
<reference evidence="8 9" key="1">
    <citation type="journal article" date="2015" name="Genome Biol. Evol.">
        <title>Comparative Genomics of a Bacterivorous Green Alga Reveals Evolutionary Causalities and Consequences of Phago-Mixotrophic Mode of Nutrition.</title>
        <authorList>
            <person name="Burns J.A."/>
            <person name="Paasch A."/>
            <person name="Narechania A."/>
            <person name="Kim E."/>
        </authorList>
    </citation>
    <scope>NUCLEOTIDE SEQUENCE [LARGE SCALE GENOMIC DNA]</scope>
    <source>
        <strain evidence="8 9">PLY_AMNH</strain>
    </source>
</reference>
<dbReference type="EMBL" id="LGRX02033521">
    <property type="protein sequence ID" value="KAK3240897.1"/>
    <property type="molecule type" value="Genomic_DNA"/>
</dbReference>
<dbReference type="InterPro" id="IPR000626">
    <property type="entry name" value="Ubiquitin-like_dom"/>
</dbReference>
<dbReference type="AlphaFoldDB" id="A0AAE0BSF9"/>
<evidence type="ECO:0000313" key="9">
    <source>
        <dbReference type="Proteomes" id="UP001190700"/>
    </source>
</evidence>
<evidence type="ECO:0000256" key="1">
    <source>
        <dbReference type="ARBA" id="ARBA00022737"/>
    </source>
</evidence>
<organism evidence="8 9">
    <name type="scientific">Cymbomonas tetramitiformis</name>
    <dbReference type="NCBI Taxonomy" id="36881"/>
    <lineage>
        <taxon>Eukaryota</taxon>
        <taxon>Viridiplantae</taxon>
        <taxon>Chlorophyta</taxon>
        <taxon>Pyramimonadophyceae</taxon>
        <taxon>Pyramimonadales</taxon>
        <taxon>Pyramimonadaceae</taxon>
        <taxon>Cymbomonas</taxon>
    </lineage>
</organism>
<dbReference type="Gene3D" id="3.10.20.90">
    <property type="entry name" value="Phosphatidylinositol 3-kinase Catalytic Subunit, Chain A, domain 1"/>
    <property type="match status" value="1"/>
</dbReference>
<dbReference type="PANTHER" id="PTHR10677">
    <property type="entry name" value="UBIQUILIN"/>
    <property type="match status" value="1"/>
</dbReference>
<evidence type="ECO:0000259" key="6">
    <source>
        <dbReference type="PROSITE" id="PS50030"/>
    </source>
</evidence>
<keyword evidence="1" id="KW-0677">Repeat</keyword>
<dbReference type="Pfam" id="PF23195">
    <property type="entry name" value="UBQLN1"/>
    <property type="match status" value="2"/>
</dbReference>
<evidence type="ECO:0000256" key="5">
    <source>
        <dbReference type="SAM" id="MobiDB-lite"/>
    </source>
</evidence>
<feature type="compositionally biased region" description="Low complexity" evidence="5">
    <location>
        <begin position="80"/>
        <end position="105"/>
    </location>
</feature>
<keyword evidence="3" id="KW-0234">DNA repair</keyword>
<proteinExistence type="predicted"/>
<dbReference type="GO" id="GO:0043161">
    <property type="term" value="P:proteasome-mediated ubiquitin-dependent protein catabolic process"/>
    <property type="evidence" value="ECO:0007669"/>
    <property type="project" value="InterPro"/>
</dbReference>
<gene>
    <name evidence="8" type="ORF">CYMTET_49301</name>
</gene>
<dbReference type="SMART" id="SM00165">
    <property type="entry name" value="UBA"/>
    <property type="match status" value="1"/>
</dbReference>
<evidence type="ECO:0000259" key="7">
    <source>
        <dbReference type="PROSITE" id="PS50053"/>
    </source>
</evidence>
<dbReference type="GO" id="GO:0006289">
    <property type="term" value="P:nucleotide-excision repair"/>
    <property type="evidence" value="ECO:0007669"/>
    <property type="project" value="InterPro"/>
</dbReference>
<dbReference type="FunFam" id="1.10.260.100:FF:000001">
    <property type="entry name" value="Ubiquilin 1"/>
    <property type="match status" value="1"/>
</dbReference>
<dbReference type="InterPro" id="IPR015496">
    <property type="entry name" value="Ubiquilin"/>
</dbReference>
<dbReference type="InterPro" id="IPR036353">
    <property type="entry name" value="XPC-bd_sf"/>
</dbReference>
<dbReference type="SMART" id="SM00213">
    <property type="entry name" value="UBQ"/>
    <property type="match status" value="1"/>
</dbReference>
<dbReference type="GO" id="GO:0031593">
    <property type="term" value="F:polyubiquitin modification-dependent protein binding"/>
    <property type="evidence" value="ECO:0007669"/>
    <property type="project" value="TreeGrafter"/>
</dbReference>
<dbReference type="GO" id="GO:0005829">
    <property type="term" value="C:cytosol"/>
    <property type="evidence" value="ECO:0007669"/>
    <property type="project" value="TreeGrafter"/>
</dbReference>
<evidence type="ECO:0000256" key="2">
    <source>
        <dbReference type="ARBA" id="ARBA00022763"/>
    </source>
</evidence>
<protein>
    <recommendedName>
        <fullName evidence="4">Ubiquilin</fullName>
    </recommendedName>
</protein>
<name>A0AAE0BSF9_9CHLO</name>
<feature type="region of interest" description="Disordered" evidence="5">
    <location>
        <begin position="265"/>
        <end position="338"/>
    </location>
</feature>
<dbReference type="SUPFAM" id="SSF101238">
    <property type="entry name" value="XPC-binding domain"/>
    <property type="match status" value="1"/>
</dbReference>
<accession>A0AAE0BSF9</accession>
<dbReference type="SUPFAM" id="SSF54236">
    <property type="entry name" value="Ubiquitin-like"/>
    <property type="match status" value="1"/>
</dbReference>
<dbReference type="SMART" id="SM00727">
    <property type="entry name" value="STI1"/>
    <property type="match status" value="4"/>
</dbReference>
<dbReference type="SUPFAM" id="SSF46934">
    <property type="entry name" value="UBA-like"/>
    <property type="match status" value="1"/>
</dbReference>
<keyword evidence="9" id="KW-1185">Reference proteome</keyword>
<dbReference type="Gene3D" id="1.10.260.100">
    <property type="match status" value="1"/>
</dbReference>
<dbReference type="InterPro" id="IPR029071">
    <property type="entry name" value="Ubiquitin-like_domsf"/>
</dbReference>
<dbReference type="InterPro" id="IPR006636">
    <property type="entry name" value="STI1_HS-bd"/>
</dbReference>
<sequence length="522" mass="54705">MAPVKISVKFSQSKFDIDVEISQSIGDVKALLVQHSSVPVSQQRLIFKGRVLKDEQTLESIGVEVGHTLYLVKGTPPAGQASATPPRQTQTTPAPSTAPSSSPTQDVDNLGGATGLGSFGDLPGLGGLGGLGGPGGGNLGESFERFQQQVQQNPDMMRDILNSPMMQGMMQNLTNNPDMLRGMVESNPALRQVMERNPELAHVLNDPSVLRQTLEVARNPDLMREQMRSTDRALSNIEAHPEGFNMLRRMYENVQQPLLNAATGAQDDAPAQDAPANPFADLFAQGGGSPTPGAPNTAPLPNPWAPAGTGGSPLGATTPAPSTPAATPGVPSLNNGLAQPGGGLFGAGADASELANMMQQPGMREMTDMALRTMQGNPALMEQMLNANPQTRTMLDSNPQLRGLLTNPEFMRQMMDPNTLQSIAQVQNLMRGMPGGAPGAQGTPGAPGAASPFANLFDPLNAGPLRGAAPATTPSQPPEELYASQIQQLKDMGFSDEQANVRALVATGGNVNVAVERLLGQL</sequence>
<dbReference type="CDD" id="cd16106">
    <property type="entry name" value="Ubl_Dsk2p_like"/>
    <property type="match status" value="1"/>
</dbReference>
<dbReference type="InterPro" id="IPR009060">
    <property type="entry name" value="UBA-like_sf"/>
</dbReference>
<keyword evidence="2" id="KW-0227">DNA damage</keyword>
<dbReference type="FunFam" id="1.10.8.10:FF:000079">
    <property type="entry name" value="Ubiquitin family protein"/>
    <property type="match status" value="1"/>
</dbReference>
<dbReference type="GO" id="GO:0003684">
    <property type="term" value="F:damaged DNA binding"/>
    <property type="evidence" value="ECO:0007669"/>
    <property type="project" value="InterPro"/>
</dbReference>
<dbReference type="CDD" id="cd14399">
    <property type="entry name" value="UBA_PLICs"/>
    <property type="match status" value="1"/>
</dbReference>
<evidence type="ECO:0000256" key="3">
    <source>
        <dbReference type="ARBA" id="ARBA00023204"/>
    </source>
</evidence>
<dbReference type="Pfam" id="PF00627">
    <property type="entry name" value="UBA"/>
    <property type="match status" value="1"/>
</dbReference>
<dbReference type="Gene3D" id="1.10.8.10">
    <property type="entry name" value="DNA helicase RuvA subunit, C-terminal domain"/>
    <property type="match status" value="1"/>
</dbReference>
<feature type="compositionally biased region" description="Low complexity" evidence="5">
    <location>
        <begin position="316"/>
        <end position="328"/>
    </location>
</feature>